<reference evidence="3" key="1">
    <citation type="submission" date="2020-06" db="EMBL/GenBank/DDBJ databases">
        <authorList>
            <person name="Onetto C."/>
        </authorList>
    </citation>
    <scope>NUCLEOTIDE SEQUENCE</scope>
</reference>
<feature type="region of interest" description="Disordered" evidence="1">
    <location>
        <begin position="304"/>
        <end position="347"/>
    </location>
</feature>
<evidence type="ECO:0000313" key="3">
    <source>
        <dbReference type="EMBL" id="CAD0107217.1"/>
    </source>
</evidence>
<keyword evidence="4" id="KW-1185">Reference proteome</keyword>
<accession>A0A9N8KCQ9</accession>
<gene>
    <name evidence="3" type="ORF">AWRI4620_LOCUS1472</name>
</gene>
<dbReference type="EMBL" id="CAINUL010000002">
    <property type="protein sequence ID" value="CAD0107217.1"/>
    <property type="molecule type" value="Genomic_DNA"/>
</dbReference>
<feature type="region of interest" description="Disordered" evidence="1">
    <location>
        <begin position="1"/>
        <end position="23"/>
    </location>
</feature>
<evidence type="ECO:0000313" key="4">
    <source>
        <dbReference type="Proteomes" id="UP000745764"/>
    </source>
</evidence>
<dbReference type="OrthoDB" id="3923516at2759"/>
<feature type="non-terminal residue" evidence="3">
    <location>
        <position position="347"/>
    </location>
</feature>
<keyword evidence="2" id="KW-0472">Membrane</keyword>
<feature type="transmembrane region" description="Helical" evidence="2">
    <location>
        <begin position="47"/>
        <end position="67"/>
    </location>
</feature>
<evidence type="ECO:0000256" key="1">
    <source>
        <dbReference type="SAM" id="MobiDB-lite"/>
    </source>
</evidence>
<organism evidence="3 4">
    <name type="scientific">Aureobasidium uvarum</name>
    <dbReference type="NCBI Taxonomy" id="2773716"/>
    <lineage>
        <taxon>Eukaryota</taxon>
        <taxon>Fungi</taxon>
        <taxon>Dikarya</taxon>
        <taxon>Ascomycota</taxon>
        <taxon>Pezizomycotina</taxon>
        <taxon>Dothideomycetes</taxon>
        <taxon>Dothideomycetidae</taxon>
        <taxon>Dothideales</taxon>
        <taxon>Saccotheciaceae</taxon>
        <taxon>Aureobasidium</taxon>
    </lineage>
</organism>
<proteinExistence type="predicted"/>
<dbReference type="AlphaFoldDB" id="A0A9N8KCQ9"/>
<sequence>KEGIRSTLRTTSDSHRSMTTPLRDGKGTARWRYITHGYNGYWYLRSALRWLSIVAAVTDLIVFAIVYHDWASYERIHTLYFGPVFFIVAPLISFLTSVIAIALLFLSRWKVIINPGWLLSMDLITGLLLATELGFNGQYFPAQGHRLWYPNGLELLQIPYGFSLVLGIFHVILFLFEIWEVHVHRRMSREQRILGSSDDAEAGNAGSKTNSIERDGASEDIELRNTTRTTPNAAEITGIPSHIEAPDTPSSRTELPENALVEMPAVLPGTILVELPDGRILELPEGSRVGNRVELPAEPIAELPDNTSRKLRINTQLGDGEPDSASTTSTQWYDSSPVAPSYTTQEW</sequence>
<feature type="compositionally biased region" description="Basic and acidic residues" evidence="1">
    <location>
        <begin position="211"/>
        <end position="225"/>
    </location>
</feature>
<keyword evidence="2" id="KW-0812">Transmembrane</keyword>
<feature type="transmembrane region" description="Helical" evidence="2">
    <location>
        <begin position="160"/>
        <end position="179"/>
    </location>
</feature>
<feature type="region of interest" description="Disordered" evidence="1">
    <location>
        <begin position="196"/>
        <end position="232"/>
    </location>
</feature>
<protein>
    <submittedName>
        <fullName evidence="3">Uncharacterized protein</fullName>
    </submittedName>
</protein>
<name>A0A9N8KCQ9_9PEZI</name>
<dbReference type="Proteomes" id="UP000745764">
    <property type="component" value="Unassembled WGS sequence"/>
</dbReference>
<comment type="caution">
    <text evidence="3">The sequence shown here is derived from an EMBL/GenBank/DDBJ whole genome shotgun (WGS) entry which is preliminary data.</text>
</comment>
<keyword evidence="2" id="KW-1133">Transmembrane helix</keyword>
<feature type="transmembrane region" description="Helical" evidence="2">
    <location>
        <begin position="79"/>
        <end position="106"/>
    </location>
</feature>
<feature type="transmembrane region" description="Helical" evidence="2">
    <location>
        <begin position="118"/>
        <end position="140"/>
    </location>
</feature>
<feature type="compositionally biased region" description="Polar residues" evidence="1">
    <location>
        <begin position="324"/>
        <end position="334"/>
    </location>
</feature>
<evidence type="ECO:0000256" key="2">
    <source>
        <dbReference type="SAM" id="Phobius"/>
    </source>
</evidence>